<sequence>MLGVRPQVKLVAALAASGCVLAAGLVALSPSAAAAPRHDPAVAAARWQAGELDNGAIPGFAPGMYDWGLTIDTLIALKATGTDGASADKVVDTLKAHVRDYNSFDAWGEPGQRVAGATAKLLYAAVVAGEDPAKFGAYDLRQETLDLIAGPSAGLEEGRVKDKVVGGRDDSNTFGQSLAVLGLARSGDVPQSAVDFLIDQQCAAGGFRLFPFDLDSGDTTVTGDCDAQGATVVLDPDSTAMAVQALLAAAEDGAVGAAEAAGKGGDWLAKTQDTDGALTGSGPTALANANSTGLGGQALAATGHQVEADKAADWVEARQISASGGGAAAAESGAIAYNDAALADAKAGGIGEFRDQWRRATPQAVLALAQVPLGRIGLTEPDPGPDPTGDPTGTPSDDPSDTPTGDPTADPTGTPSQDPSDTPTGDPTADPTGTPSDDPTDYPSDDPGATASSDGTRGPTPTAAANPNTATPQGGSGGVLAATGTSAPALAGVAAGLAAAGYAAVRTARRRSERPRA</sequence>
<dbReference type="OrthoDB" id="4842970at2"/>
<dbReference type="KEGG" id="sve:SVEN_5557"/>
<evidence type="ECO:0000256" key="3">
    <source>
        <dbReference type="SAM" id="SignalP"/>
    </source>
</evidence>
<name>F2R834_STRVP</name>
<feature type="signal peptide" evidence="3">
    <location>
        <begin position="1"/>
        <end position="22"/>
    </location>
</feature>
<gene>
    <name evidence="4" type="ordered locus">SVEN_5557</name>
</gene>
<evidence type="ECO:0000313" key="5">
    <source>
        <dbReference type="Proteomes" id="UP000006854"/>
    </source>
</evidence>
<keyword evidence="2" id="KW-0812">Transmembrane</keyword>
<dbReference type="InterPro" id="IPR008930">
    <property type="entry name" value="Terpenoid_cyclase/PrenylTrfase"/>
</dbReference>
<feature type="compositionally biased region" description="Low complexity" evidence="1">
    <location>
        <begin position="459"/>
        <end position="472"/>
    </location>
</feature>
<feature type="chain" id="PRO_5039090004" evidence="3">
    <location>
        <begin position="23"/>
        <end position="517"/>
    </location>
</feature>
<dbReference type="CDD" id="cd00688">
    <property type="entry name" value="ISOPREN_C2_like"/>
    <property type="match status" value="1"/>
</dbReference>
<evidence type="ECO:0000256" key="1">
    <source>
        <dbReference type="SAM" id="MobiDB-lite"/>
    </source>
</evidence>
<keyword evidence="3" id="KW-0732">Signal</keyword>
<reference evidence="4 5" key="1">
    <citation type="journal article" date="2011" name="BMC Genomics">
        <title>Genome-wide analysis of the role of GlnR in Streptomyces venezuelae provides new insights into global nitrogen regulation in actinomycetes.</title>
        <authorList>
            <person name="Pullan S.T."/>
            <person name="Bibb M.J."/>
            <person name="Merrick M."/>
        </authorList>
    </citation>
    <scope>NUCLEOTIDE SEQUENCE [LARGE SCALE GENOMIC DNA]</scope>
    <source>
        <strain evidence="5">ATCC 10712 / CBS 650.69 / DSM 40230 / JCM 4526 / NBRC 13096 / PD 04745</strain>
    </source>
</reference>
<dbReference type="Gene3D" id="1.50.10.20">
    <property type="match status" value="1"/>
</dbReference>
<dbReference type="GeneID" id="51866119"/>
<accession>F2R834</accession>
<dbReference type="SUPFAM" id="SSF48239">
    <property type="entry name" value="Terpenoid cyclases/Protein prenyltransferases"/>
    <property type="match status" value="1"/>
</dbReference>
<organism evidence="4 5">
    <name type="scientific">Streptomyces venezuelae (strain ATCC 10712 / CBS 650.69 / DSM 40230 / JCM 4526 / NBRC 13096 / PD 04745)</name>
    <dbReference type="NCBI Taxonomy" id="953739"/>
    <lineage>
        <taxon>Bacteria</taxon>
        <taxon>Bacillati</taxon>
        <taxon>Actinomycetota</taxon>
        <taxon>Actinomycetes</taxon>
        <taxon>Kitasatosporales</taxon>
        <taxon>Streptomycetaceae</taxon>
        <taxon>Streptomyces</taxon>
    </lineage>
</organism>
<protein>
    <submittedName>
        <fullName evidence="4">Uncharacterized protein</fullName>
    </submittedName>
</protein>
<dbReference type="PATRIC" id="fig|953739.5.peg.705"/>
<evidence type="ECO:0000256" key="2">
    <source>
        <dbReference type="SAM" id="Phobius"/>
    </source>
</evidence>
<proteinExistence type="predicted"/>
<keyword evidence="5" id="KW-1185">Reference proteome</keyword>
<dbReference type="HOGENOM" id="CLU_040172_0_0_11"/>
<dbReference type="Proteomes" id="UP000006854">
    <property type="component" value="Chromosome"/>
</dbReference>
<dbReference type="eggNOG" id="COG1657">
    <property type="taxonomic scope" value="Bacteria"/>
</dbReference>
<feature type="compositionally biased region" description="Low complexity" evidence="1">
    <location>
        <begin position="389"/>
        <end position="437"/>
    </location>
</feature>
<dbReference type="EMBL" id="FR845719">
    <property type="protein sequence ID" value="CCA58843.1"/>
    <property type="molecule type" value="Genomic_DNA"/>
</dbReference>
<dbReference type="RefSeq" id="WP_015036738.1">
    <property type="nucleotide sequence ID" value="NC_018750.1"/>
</dbReference>
<feature type="transmembrane region" description="Helical" evidence="2">
    <location>
        <begin position="487"/>
        <end position="505"/>
    </location>
</feature>
<feature type="region of interest" description="Disordered" evidence="1">
    <location>
        <begin position="375"/>
        <end position="483"/>
    </location>
</feature>
<keyword evidence="2" id="KW-0472">Membrane</keyword>
<keyword evidence="2" id="KW-1133">Transmembrane helix</keyword>
<dbReference type="AlphaFoldDB" id="F2R834"/>
<evidence type="ECO:0000313" key="4">
    <source>
        <dbReference type="EMBL" id="CCA58843.1"/>
    </source>
</evidence>
<dbReference type="STRING" id="953739.SVEN_5557"/>